<reference evidence="10 11" key="1">
    <citation type="submission" date="2016-05" db="EMBL/GenBank/DDBJ databases">
        <title>A degradative enzymes factory behind the ericoid mycorrhizal symbiosis.</title>
        <authorList>
            <consortium name="DOE Joint Genome Institute"/>
            <person name="Martino E."/>
            <person name="Morin E."/>
            <person name="Grelet G."/>
            <person name="Kuo A."/>
            <person name="Kohler A."/>
            <person name="Daghino S."/>
            <person name="Barry K."/>
            <person name="Choi C."/>
            <person name="Cichocki N."/>
            <person name="Clum A."/>
            <person name="Copeland A."/>
            <person name="Hainaut M."/>
            <person name="Haridas S."/>
            <person name="Labutti K."/>
            <person name="Lindquist E."/>
            <person name="Lipzen A."/>
            <person name="Khouja H.-R."/>
            <person name="Murat C."/>
            <person name="Ohm R."/>
            <person name="Olson A."/>
            <person name="Spatafora J."/>
            <person name="Veneault-Fourrey C."/>
            <person name="Henrissat B."/>
            <person name="Grigoriev I."/>
            <person name="Martin F."/>
            <person name="Perotto S."/>
        </authorList>
    </citation>
    <scope>NUCLEOTIDE SEQUENCE [LARGE SCALE GENOMIC DNA]</scope>
    <source>
        <strain evidence="10 11">UAMH 7357</strain>
    </source>
</reference>
<dbReference type="OrthoDB" id="5415592at2759"/>
<dbReference type="AlphaFoldDB" id="A0A2J6PJU2"/>
<dbReference type="PROSITE" id="PS50256">
    <property type="entry name" value="PIR_REPEAT_2"/>
    <property type="match status" value="6"/>
</dbReference>
<keyword evidence="2" id="KW-0134">Cell wall</keyword>
<keyword evidence="11" id="KW-1185">Reference proteome</keyword>
<comment type="similarity">
    <text evidence="6">Belongs to the PIR protein family.</text>
</comment>
<keyword evidence="3" id="KW-0964">Secreted</keyword>
<dbReference type="GO" id="GO:0031505">
    <property type="term" value="P:fungal-type cell wall organization"/>
    <property type="evidence" value="ECO:0007669"/>
    <property type="project" value="UniProtKB-ARBA"/>
</dbReference>
<evidence type="ECO:0000256" key="4">
    <source>
        <dbReference type="ARBA" id="ARBA00022729"/>
    </source>
</evidence>
<name>A0A2J6PJU2_9HELO</name>
<evidence type="ECO:0000256" key="7">
    <source>
        <dbReference type="SAM" id="MobiDB-lite"/>
    </source>
</evidence>
<dbReference type="InterPro" id="IPR000420">
    <property type="entry name" value="Yeast_PIR_rpt"/>
</dbReference>
<dbReference type="PANTHER" id="PTHR47254">
    <property type="entry name" value="CELL WALL MANNOPROTEIN CIS3-RELATED"/>
    <property type="match status" value="1"/>
</dbReference>
<dbReference type="EMBL" id="KZ613523">
    <property type="protein sequence ID" value="PMD14311.1"/>
    <property type="molecule type" value="Genomic_DNA"/>
</dbReference>
<evidence type="ECO:0000313" key="11">
    <source>
        <dbReference type="Proteomes" id="UP000235672"/>
    </source>
</evidence>
<organism evidence="10 11">
    <name type="scientific">Hyaloscypha hepaticicola</name>
    <dbReference type="NCBI Taxonomy" id="2082293"/>
    <lineage>
        <taxon>Eukaryota</taxon>
        <taxon>Fungi</taxon>
        <taxon>Dikarya</taxon>
        <taxon>Ascomycota</taxon>
        <taxon>Pezizomycotina</taxon>
        <taxon>Leotiomycetes</taxon>
        <taxon>Helotiales</taxon>
        <taxon>Hyaloscyphaceae</taxon>
        <taxon>Hyaloscypha</taxon>
    </lineage>
</organism>
<evidence type="ECO:0000256" key="6">
    <source>
        <dbReference type="ARBA" id="ARBA00038219"/>
    </source>
</evidence>
<dbReference type="InterPro" id="IPR051153">
    <property type="entry name" value="Yeast_CWMannoprotein_PIR"/>
</dbReference>
<dbReference type="InterPro" id="IPR054508">
    <property type="entry name" value="PIR1-like_C"/>
</dbReference>
<dbReference type="GO" id="GO:0005199">
    <property type="term" value="F:structural constituent of cell wall"/>
    <property type="evidence" value="ECO:0007669"/>
    <property type="project" value="InterPro"/>
</dbReference>
<feature type="signal peptide" evidence="8">
    <location>
        <begin position="1"/>
        <end position="16"/>
    </location>
</feature>
<keyword evidence="5" id="KW-0677">Repeat</keyword>
<evidence type="ECO:0000256" key="1">
    <source>
        <dbReference type="ARBA" id="ARBA00004191"/>
    </source>
</evidence>
<keyword evidence="4 8" id="KW-0732">Signal</keyword>
<dbReference type="Pfam" id="PF00399">
    <property type="entry name" value="PIR"/>
    <property type="match status" value="7"/>
</dbReference>
<dbReference type="Pfam" id="PF22799">
    <property type="entry name" value="PIR1-like_C"/>
    <property type="match status" value="1"/>
</dbReference>
<dbReference type="PANTHER" id="PTHR47254:SF1">
    <property type="entry name" value="CELL WALL MANNOPROTEIN CIS3-RELATED"/>
    <property type="match status" value="1"/>
</dbReference>
<evidence type="ECO:0000256" key="3">
    <source>
        <dbReference type="ARBA" id="ARBA00022525"/>
    </source>
</evidence>
<evidence type="ECO:0000313" key="10">
    <source>
        <dbReference type="EMBL" id="PMD14311.1"/>
    </source>
</evidence>
<protein>
    <submittedName>
        <fullName evidence="10">Putative cell wall manno protein PIR3</fullName>
    </submittedName>
</protein>
<accession>A0A2J6PJU2</accession>
<feature type="domain" description="Cell wall mannoprotein PIR1-like C-terminal" evidence="9">
    <location>
        <begin position="76"/>
        <end position="149"/>
    </location>
</feature>
<proteinExistence type="inferred from homology"/>
<dbReference type="GO" id="GO:0009277">
    <property type="term" value="C:fungal-type cell wall"/>
    <property type="evidence" value="ECO:0007669"/>
    <property type="project" value="TreeGrafter"/>
</dbReference>
<feature type="chain" id="PRO_5014329586" evidence="8">
    <location>
        <begin position="17"/>
        <end position="366"/>
    </location>
</feature>
<comment type="subcellular location">
    <subcellularLocation>
        <location evidence="1">Secreted</location>
        <location evidence="1">Cell wall</location>
    </subcellularLocation>
</comment>
<feature type="region of interest" description="Disordered" evidence="7">
    <location>
        <begin position="219"/>
        <end position="279"/>
    </location>
</feature>
<sequence>MQTTLALAALAAVAYAIPQGVTGDIAPSAGPPPGFSSSYNGQFEISIYKASKRDLEVRQSSTCGQAGYLTLTLAGGQLKDAVGRTGYIAANYQFQFDDPPQNGAIYTGGFSVGSNGSLALGASAVFYECLSGTFYNLYDRDWAAQCEPILIGIVPCSSSNAVTQASDGQPAGTTILPVTQITDGQPQGKSAVPVPVSEYTDGQPQVVTVMPKPVTQISDGQIQAPTGKPVTQISDGQVQAPTATAKPVTQISDGQVQAPTSAPVVTQISDGQPQAPTSAPVVTQISDGQPQAPTSAPVVTQISDGQPQAPTTPVTVVTQISDGQVQATGAANASKSSPVPFTGAGNALVTSSFAALVMGAAAVLLL</sequence>
<evidence type="ECO:0000256" key="8">
    <source>
        <dbReference type="SAM" id="SignalP"/>
    </source>
</evidence>
<evidence type="ECO:0000256" key="2">
    <source>
        <dbReference type="ARBA" id="ARBA00022512"/>
    </source>
</evidence>
<gene>
    <name evidence="10" type="ORF">NA56DRAFT_664850</name>
</gene>
<evidence type="ECO:0000256" key="5">
    <source>
        <dbReference type="ARBA" id="ARBA00022737"/>
    </source>
</evidence>
<evidence type="ECO:0000259" key="9">
    <source>
        <dbReference type="Pfam" id="PF22799"/>
    </source>
</evidence>
<dbReference type="Proteomes" id="UP000235672">
    <property type="component" value="Unassembled WGS sequence"/>
</dbReference>